<comment type="catalytic activity">
    <reaction evidence="1">
        <text>3-hydroxy-2-methylpropanoyl-CoA + H2O = 3-hydroxy-2-methylpropanoate + CoA + H(+)</text>
        <dbReference type="Rhea" id="RHEA:20888"/>
        <dbReference type="ChEBI" id="CHEBI:11805"/>
        <dbReference type="ChEBI" id="CHEBI:15377"/>
        <dbReference type="ChEBI" id="CHEBI:15378"/>
        <dbReference type="ChEBI" id="CHEBI:57287"/>
        <dbReference type="ChEBI" id="CHEBI:57340"/>
        <dbReference type="EC" id="3.1.2.4"/>
    </reaction>
</comment>
<evidence type="ECO:0000256" key="3">
    <source>
        <dbReference type="ARBA" id="ARBA00011915"/>
    </source>
</evidence>
<proteinExistence type="inferred from homology"/>
<organism evidence="6 7">
    <name type="scientific">Meloidogyne hapla</name>
    <name type="common">Root-knot nematode worm</name>
    <dbReference type="NCBI Taxonomy" id="6305"/>
    <lineage>
        <taxon>Eukaryota</taxon>
        <taxon>Metazoa</taxon>
        <taxon>Ecdysozoa</taxon>
        <taxon>Nematoda</taxon>
        <taxon>Chromadorea</taxon>
        <taxon>Rhabditida</taxon>
        <taxon>Tylenchina</taxon>
        <taxon>Tylenchomorpha</taxon>
        <taxon>Tylenchoidea</taxon>
        <taxon>Meloidogynidae</taxon>
        <taxon>Meloidogyninae</taxon>
        <taxon>Meloidogyne</taxon>
    </lineage>
</organism>
<dbReference type="GO" id="GO:0006574">
    <property type="term" value="P:L-valine catabolic process"/>
    <property type="evidence" value="ECO:0007669"/>
    <property type="project" value="TreeGrafter"/>
</dbReference>
<name>A0A1I8BDV4_MELHA</name>
<dbReference type="EC" id="3.1.2.4" evidence="3"/>
<dbReference type="GO" id="GO:0005739">
    <property type="term" value="C:mitochondrion"/>
    <property type="evidence" value="ECO:0007669"/>
    <property type="project" value="TreeGrafter"/>
</dbReference>
<reference evidence="7" key="1">
    <citation type="submission" date="2016-11" db="UniProtKB">
        <authorList>
            <consortium name="WormBaseParasite"/>
        </authorList>
    </citation>
    <scope>IDENTIFICATION</scope>
</reference>
<evidence type="ECO:0000313" key="6">
    <source>
        <dbReference type="Proteomes" id="UP000095281"/>
    </source>
</evidence>
<dbReference type="Pfam" id="PF16113">
    <property type="entry name" value="ECH_2"/>
    <property type="match status" value="1"/>
</dbReference>
<keyword evidence="6" id="KW-1185">Reference proteome</keyword>
<dbReference type="InterPro" id="IPR045004">
    <property type="entry name" value="ECH_dom"/>
</dbReference>
<dbReference type="GO" id="GO:0003860">
    <property type="term" value="F:3-hydroxyisobutyryl-CoA hydrolase activity"/>
    <property type="evidence" value="ECO:0007669"/>
    <property type="project" value="UniProtKB-EC"/>
</dbReference>
<dbReference type="Gene3D" id="3.90.226.10">
    <property type="entry name" value="2-enoyl-CoA Hydratase, Chain A, domain 1"/>
    <property type="match status" value="1"/>
</dbReference>
<keyword evidence="4" id="KW-0378">Hydrolase</keyword>
<dbReference type="PANTHER" id="PTHR43176:SF3">
    <property type="entry name" value="3-HYDROXYISOBUTYRYL-COA HYDROLASE, MITOCHONDRIAL"/>
    <property type="match status" value="1"/>
</dbReference>
<dbReference type="InterPro" id="IPR032259">
    <property type="entry name" value="HIBYL-CoA-H"/>
</dbReference>
<evidence type="ECO:0000259" key="5">
    <source>
        <dbReference type="Pfam" id="PF16113"/>
    </source>
</evidence>
<protein>
    <recommendedName>
        <fullName evidence="3">3-hydroxyisobutyryl-CoA hydrolase</fullName>
        <ecNumber evidence="3">3.1.2.4</ecNumber>
    </recommendedName>
</protein>
<evidence type="ECO:0000256" key="2">
    <source>
        <dbReference type="ARBA" id="ARBA00005254"/>
    </source>
</evidence>
<dbReference type="PANTHER" id="PTHR43176">
    <property type="entry name" value="3-HYDROXYISOBUTYRYL-COA HYDROLASE-RELATED"/>
    <property type="match status" value="1"/>
</dbReference>
<dbReference type="WBParaSite" id="MhA1_Contig1986.frz3.gene1">
    <property type="protein sequence ID" value="MhA1_Contig1986.frz3.gene1"/>
    <property type="gene ID" value="MhA1_Contig1986.frz3.gene1"/>
</dbReference>
<feature type="domain" description="Enoyl-CoA hydratase/isomerase" evidence="5">
    <location>
        <begin position="27"/>
        <end position="80"/>
    </location>
</feature>
<accession>A0A1I8BDV4</accession>
<dbReference type="AlphaFoldDB" id="A0A1I8BDV4"/>
<dbReference type="Proteomes" id="UP000095281">
    <property type="component" value="Unplaced"/>
</dbReference>
<evidence type="ECO:0000256" key="1">
    <source>
        <dbReference type="ARBA" id="ARBA00001709"/>
    </source>
</evidence>
<comment type="similarity">
    <text evidence="2">Belongs to the enoyl-CoA hydratase/isomerase family.</text>
</comment>
<evidence type="ECO:0000313" key="7">
    <source>
        <dbReference type="WBParaSite" id="MhA1_Contig1986.frz3.gene1"/>
    </source>
</evidence>
<sequence length="92" mass="10927">MEKLTKKVLKKEEGSDFALEQLEALEKMVFPVEFRLCQRFIADHDFHEGCRAILIDKDKNPKWQPSTLKEVSEAKVEYYFSKFDENKEELIV</sequence>
<evidence type="ECO:0000256" key="4">
    <source>
        <dbReference type="ARBA" id="ARBA00022801"/>
    </source>
</evidence>